<evidence type="ECO:0000313" key="3">
    <source>
        <dbReference type="Proteomes" id="UP000653156"/>
    </source>
</evidence>
<organism evidence="2 3">
    <name type="scientific">Paralysiella testudinis</name>
    <dbReference type="NCBI Taxonomy" id="2809020"/>
    <lineage>
        <taxon>Bacteria</taxon>
        <taxon>Pseudomonadati</taxon>
        <taxon>Pseudomonadota</taxon>
        <taxon>Betaproteobacteria</taxon>
        <taxon>Neisseriales</taxon>
        <taxon>Neisseriaceae</taxon>
        <taxon>Paralysiella</taxon>
    </lineage>
</organism>
<evidence type="ECO:0000313" key="2">
    <source>
        <dbReference type="EMBL" id="QRQ80938.1"/>
    </source>
</evidence>
<name>A0A892ZEK9_9NEIS</name>
<dbReference type="EMBL" id="CP069798">
    <property type="protein sequence ID" value="QRQ80938.1"/>
    <property type="molecule type" value="Genomic_DNA"/>
</dbReference>
<feature type="compositionally biased region" description="Polar residues" evidence="1">
    <location>
        <begin position="87"/>
        <end position="107"/>
    </location>
</feature>
<sequence>MVSVPQKIAQGAIRAQTYQKNWNEANLSTTLRRFVGNNPKISYTSSGKKIYHGNNGIRVVQDLNGNYFRIEDTKLSGSRKYLDLNGNVPNNKISPNGKQQGRTPSKYNEVTHFRIKE</sequence>
<dbReference type="RefSeq" id="WP_230338231.1">
    <property type="nucleotide sequence ID" value="NZ_CP069798.1"/>
</dbReference>
<evidence type="ECO:0000256" key="1">
    <source>
        <dbReference type="SAM" id="MobiDB-lite"/>
    </source>
</evidence>
<dbReference type="KEGG" id="ptes:JQU52_09335"/>
<proteinExistence type="predicted"/>
<feature type="region of interest" description="Disordered" evidence="1">
    <location>
        <begin position="86"/>
        <end position="107"/>
    </location>
</feature>
<gene>
    <name evidence="2" type="ORF">JQU52_09335</name>
</gene>
<protein>
    <submittedName>
        <fullName evidence="2">Uncharacterized protein</fullName>
    </submittedName>
</protein>
<reference evidence="2" key="1">
    <citation type="submission" date="2021-02" db="EMBL/GenBank/DDBJ databases">
        <title>Neisseriaceae sp. 26B isolated from the cloaca of a Common Toad-headed Turtle (Mesoclemmys nasuta).</title>
        <authorList>
            <person name="Spergser J."/>
            <person name="Busse H.-J."/>
        </authorList>
    </citation>
    <scope>NUCLEOTIDE SEQUENCE</scope>
    <source>
        <strain evidence="2">26B</strain>
    </source>
</reference>
<dbReference type="AlphaFoldDB" id="A0A892ZEK9"/>
<dbReference type="Proteomes" id="UP000653156">
    <property type="component" value="Chromosome"/>
</dbReference>
<accession>A0A892ZEK9</accession>
<keyword evidence="3" id="KW-1185">Reference proteome</keyword>